<dbReference type="CDD" id="cd00590">
    <property type="entry name" value="RRM_SF"/>
    <property type="match status" value="1"/>
</dbReference>
<feature type="compositionally biased region" description="Basic and acidic residues" evidence="3">
    <location>
        <begin position="432"/>
        <end position="446"/>
    </location>
</feature>
<dbReference type="EMBL" id="JH992976">
    <property type="protein sequence ID" value="EKX51262.1"/>
    <property type="molecule type" value="Genomic_DNA"/>
</dbReference>
<feature type="compositionally biased region" description="Polar residues" evidence="3">
    <location>
        <begin position="1408"/>
        <end position="1426"/>
    </location>
</feature>
<feature type="coiled-coil region" evidence="2">
    <location>
        <begin position="617"/>
        <end position="644"/>
    </location>
</feature>
<feature type="region of interest" description="Disordered" evidence="3">
    <location>
        <begin position="1"/>
        <end position="30"/>
    </location>
</feature>
<dbReference type="HOGENOM" id="CLU_252783_0_0_1"/>
<feature type="compositionally biased region" description="Basic and acidic residues" evidence="3">
    <location>
        <begin position="1223"/>
        <end position="1233"/>
    </location>
</feature>
<reference evidence="6" key="3">
    <citation type="submission" date="2016-03" db="UniProtKB">
        <authorList>
            <consortium name="EnsemblProtists"/>
        </authorList>
    </citation>
    <scope>IDENTIFICATION</scope>
</reference>
<feature type="region of interest" description="Disordered" evidence="3">
    <location>
        <begin position="1197"/>
        <end position="1279"/>
    </location>
</feature>
<evidence type="ECO:0000256" key="2">
    <source>
        <dbReference type="SAM" id="Coils"/>
    </source>
</evidence>
<feature type="compositionally biased region" description="Polar residues" evidence="3">
    <location>
        <begin position="1236"/>
        <end position="1256"/>
    </location>
</feature>
<feature type="compositionally biased region" description="Basic and acidic residues" evidence="3">
    <location>
        <begin position="1197"/>
        <end position="1210"/>
    </location>
</feature>
<feature type="compositionally biased region" description="Polar residues" evidence="3">
    <location>
        <begin position="578"/>
        <end position="601"/>
    </location>
</feature>
<feature type="region of interest" description="Disordered" evidence="3">
    <location>
        <begin position="520"/>
        <end position="614"/>
    </location>
</feature>
<feature type="domain" description="RRM" evidence="4">
    <location>
        <begin position="33"/>
        <end position="126"/>
    </location>
</feature>
<dbReference type="Proteomes" id="UP000011087">
    <property type="component" value="Unassembled WGS sequence"/>
</dbReference>
<feature type="region of interest" description="Disordered" evidence="3">
    <location>
        <begin position="652"/>
        <end position="722"/>
    </location>
</feature>
<evidence type="ECO:0000256" key="1">
    <source>
        <dbReference type="PROSITE-ProRule" id="PRU00176"/>
    </source>
</evidence>
<feature type="compositionally biased region" description="Basic and acidic residues" evidence="3">
    <location>
        <begin position="676"/>
        <end position="703"/>
    </location>
</feature>
<feature type="region of interest" description="Disordered" evidence="3">
    <location>
        <begin position="1312"/>
        <end position="1331"/>
    </location>
</feature>
<feature type="compositionally biased region" description="Basic and acidic residues" evidence="3">
    <location>
        <begin position="1258"/>
        <end position="1279"/>
    </location>
</feature>
<protein>
    <recommendedName>
        <fullName evidence="4">RRM domain-containing protein</fullName>
    </recommendedName>
</protein>
<evidence type="ECO:0000313" key="6">
    <source>
        <dbReference type="EnsemblProtists" id="EKX51262"/>
    </source>
</evidence>
<evidence type="ECO:0000256" key="3">
    <source>
        <dbReference type="SAM" id="MobiDB-lite"/>
    </source>
</evidence>
<feature type="region of interest" description="Disordered" evidence="3">
    <location>
        <begin position="135"/>
        <end position="158"/>
    </location>
</feature>
<evidence type="ECO:0000313" key="7">
    <source>
        <dbReference type="Proteomes" id="UP000011087"/>
    </source>
</evidence>
<feature type="region of interest" description="Disordered" evidence="3">
    <location>
        <begin position="1398"/>
        <end position="1426"/>
    </location>
</feature>
<accession>L1JS47</accession>
<dbReference type="PROSITE" id="PS50102">
    <property type="entry name" value="RRM"/>
    <property type="match status" value="1"/>
</dbReference>
<keyword evidence="1" id="KW-0694">RNA-binding</keyword>
<keyword evidence="7" id="KW-1185">Reference proteome</keyword>
<feature type="region of interest" description="Disordered" evidence="3">
    <location>
        <begin position="248"/>
        <end position="267"/>
    </location>
</feature>
<feature type="compositionally biased region" description="Low complexity" evidence="3">
    <location>
        <begin position="965"/>
        <end position="976"/>
    </location>
</feature>
<feature type="compositionally biased region" description="Basic and acidic residues" evidence="3">
    <location>
        <begin position="953"/>
        <end position="964"/>
    </location>
</feature>
<reference evidence="7" key="2">
    <citation type="submission" date="2012-11" db="EMBL/GenBank/DDBJ databases">
        <authorList>
            <person name="Kuo A."/>
            <person name="Curtis B.A."/>
            <person name="Tanifuji G."/>
            <person name="Burki F."/>
            <person name="Gruber A."/>
            <person name="Irimia M."/>
            <person name="Maruyama S."/>
            <person name="Arias M.C."/>
            <person name="Ball S.G."/>
            <person name="Gile G.H."/>
            <person name="Hirakawa Y."/>
            <person name="Hopkins J.F."/>
            <person name="Rensing S.A."/>
            <person name="Schmutz J."/>
            <person name="Symeonidi A."/>
            <person name="Elias M."/>
            <person name="Eveleigh R.J."/>
            <person name="Herman E.K."/>
            <person name="Klute M.J."/>
            <person name="Nakayama T."/>
            <person name="Obornik M."/>
            <person name="Reyes-Prieto A."/>
            <person name="Armbrust E.V."/>
            <person name="Aves S.J."/>
            <person name="Beiko R.G."/>
            <person name="Coutinho P."/>
            <person name="Dacks J.B."/>
            <person name="Durnford D.G."/>
            <person name="Fast N.M."/>
            <person name="Green B.R."/>
            <person name="Grisdale C."/>
            <person name="Hempe F."/>
            <person name="Henrissat B."/>
            <person name="Hoppner M.P."/>
            <person name="Ishida K.-I."/>
            <person name="Kim E."/>
            <person name="Koreny L."/>
            <person name="Kroth P.G."/>
            <person name="Liu Y."/>
            <person name="Malik S.-B."/>
            <person name="Maier U.G."/>
            <person name="McRose D."/>
            <person name="Mock T."/>
            <person name="Neilson J.A."/>
            <person name="Onodera N.T."/>
            <person name="Poole A.M."/>
            <person name="Pritham E.J."/>
            <person name="Richards T.A."/>
            <person name="Rocap G."/>
            <person name="Roy S.W."/>
            <person name="Sarai C."/>
            <person name="Schaack S."/>
            <person name="Shirato S."/>
            <person name="Slamovits C.H."/>
            <person name="Spencer D.F."/>
            <person name="Suzuki S."/>
            <person name="Worden A.Z."/>
            <person name="Zauner S."/>
            <person name="Barry K."/>
            <person name="Bell C."/>
            <person name="Bharti A.K."/>
            <person name="Crow J.A."/>
            <person name="Grimwood J."/>
            <person name="Kramer R."/>
            <person name="Lindquist E."/>
            <person name="Lucas S."/>
            <person name="Salamov A."/>
            <person name="McFadden G.I."/>
            <person name="Lane C.E."/>
            <person name="Keeling P.J."/>
            <person name="Gray M.W."/>
            <person name="Grigoriev I.V."/>
            <person name="Archibald J.M."/>
        </authorList>
    </citation>
    <scope>NUCLEOTIDE SEQUENCE</scope>
    <source>
        <strain evidence="7">CCMP2712</strain>
    </source>
</reference>
<feature type="compositionally biased region" description="Basic and acidic residues" evidence="3">
    <location>
        <begin position="551"/>
        <end position="569"/>
    </location>
</feature>
<dbReference type="SUPFAM" id="SSF54928">
    <property type="entry name" value="RNA-binding domain, RBD"/>
    <property type="match status" value="1"/>
</dbReference>
<gene>
    <name evidence="5" type="ORF">GUITHDRAFT_103179</name>
</gene>
<feature type="compositionally biased region" description="Low complexity" evidence="3">
    <location>
        <begin position="74"/>
        <end position="85"/>
    </location>
</feature>
<dbReference type="InterPro" id="IPR012677">
    <property type="entry name" value="Nucleotide-bd_a/b_plait_sf"/>
</dbReference>
<dbReference type="EnsemblProtists" id="EKX51262">
    <property type="protein sequence ID" value="EKX51262"/>
    <property type="gene ID" value="GUITHDRAFT_103179"/>
</dbReference>
<reference evidence="5 7" key="1">
    <citation type="journal article" date="2012" name="Nature">
        <title>Algal genomes reveal evolutionary mosaicism and the fate of nucleomorphs.</title>
        <authorList>
            <consortium name="DOE Joint Genome Institute"/>
            <person name="Curtis B.A."/>
            <person name="Tanifuji G."/>
            <person name="Burki F."/>
            <person name="Gruber A."/>
            <person name="Irimia M."/>
            <person name="Maruyama S."/>
            <person name="Arias M.C."/>
            <person name="Ball S.G."/>
            <person name="Gile G.H."/>
            <person name="Hirakawa Y."/>
            <person name="Hopkins J.F."/>
            <person name="Kuo A."/>
            <person name="Rensing S.A."/>
            <person name="Schmutz J."/>
            <person name="Symeonidi A."/>
            <person name="Elias M."/>
            <person name="Eveleigh R.J."/>
            <person name="Herman E.K."/>
            <person name="Klute M.J."/>
            <person name="Nakayama T."/>
            <person name="Obornik M."/>
            <person name="Reyes-Prieto A."/>
            <person name="Armbrust E.V."/>
            <person name="Aves S.J."/>
            <person name="Beiko R.G."/>
            <person name="Coutinho P."/>
            <person name="Dacks J.B."/>
            <person name="Durnford D.G."/>
            <person name="Fast N.M."/>
            <person name="Green B.R."/>
            <person name="Grisdale C.J."/>
            <person name="Hempel F."/>
            <person name="Henrissat B."/>
            <person name="Hoppner M.P."/>
            <person name="Ishida K."/>
            <person name="Kim E."/>
            <person name="Koreny L."/>
            <person name="Kroth P.G."/>
            <person name="Liu Y."/>
            <person name="Malik S.B."/>
            <person name="Maier U.G."/>
            <person name="McRose D."/>
            <person name="Mock T."/>
            <person name="Neilson J.A."/>
            <person name="Onodera N.T."/>
            <person name="Poole A.M."/>
            <person name="Pritham E.J."/>
            <person name="Richards T.A."/>
            <person name="Rocap G."/>
            <person name="Roy S.W."/>
            <person name="Sarai C."/>
            <person name="Schaack S."/>
            <person name="Shirato S."/>
            <person name="Slamovits C.H."/>
            <person name="Spencer D.F."/>
            <person name="Suzuki S."/>
            <person name="Worden A.Z."/>
            <person name="Zauner S."/>
            <person name="Barry K."/>
            <person name="Bell C."/>
            <person name="Bharti A.K."/>
            <person name="Crow J.A."/>
            <person name="Grimwood J."/>
            <person name="Kramer R."/>
            <person name="Lindquist E."/>
            <person name="Lucas S."/>
            <person name="Salamov A."/>
            <person name="McFadden G.I."/>
            <person name="Lane C.E."/>
            <person name="Keeling P.J."/>
            <person name="Gray M.W."/>
            <person name="Grigoriev I.V."/>
            <person name="Archibald J.M."/>
        </authorList>
    </citation>
    <scope>NUCLEOTIDE SEQUENCE</scope>
    <source>
        <strain evidence="5 7">CCMP2712</strain>
    </source>
</reference>
<feature type="region of interest" description="Disordered" evidence="3">
    <location>
        <begin position="432"/>
        <end position="468"/>
    </location>
</feature>
<dbReference type="GeneID" id="17307838"/>
<feature type="compositionally biased region" description="Basic and acidic residues" evidence="3">
    <location>
        <begin position="13"/>
        <end position="23"/>
    </location>
</feature>
<proteinExistence type="predicted"/>
<name>L1JS47_GUITC</name>
<feature type="compositionally biased region" description="Polar residues" evidence="3">
    <location>
        <begin position="320"/>
        <end position="339"/>
    </location>
</feature>
<feature type="region of interest" description="Disordered" evidence="3">
    <location>
        <begin position="315"/>
        <end position="357"/>
    </location>
</feature>
<dbReference type="InterPro" id="IPR035979">
    <property type="entry name" value="RBD_domain_sf"/>
</dbReference>
<dbReference type="RefSeq" id="XP_005838242.1">
    <property type="nucleotide sequence ID" value="XM_005838185.1"/>
</dbReference>
<dbReference type="KEGG" id="gtt:GUITHDRAFT_103179"/>
<feature type="compositionally biased region" description="Polar residues" evidence="3">
    <location>
        <begin position="902"/>
        <end position="914"/>
    </location>
</feature>
<organism evidence="5">
    <name type="scientific">Guillardia theta (strain CCMP2712)</name>
    <name type="common">Cryptophyte</name>
    <dbReference type="NCBI Taxonomy" id="905079"/>
    <lineage>
        <taxon>Eukaryota</taxon>
        <taxon>Cryptophyceae</taxon>
        <taxon>Pyrenomonadales</taxon>
        <taxon>Geminigeraceae</taxon>
        <taxon>Guillardia</taxon>
    </lineage>
</organism>
<keyword evidence="2" id="KW-0175">Coiled coil</keyword>
<evidence type="ECO:0000313" key="5">
    <source>
        <dbReference type="EMBL" id="EKX51262.1"/>
    </source>
</evidence>
<feature type="region of interest" description="Disordered" evidence="3">
    <location>
        <begin position="71"/>
        <end position="90"/>
    </location>
</feature>
<feature type="compositionally biased region" description="Low complexity" evidence="3">
    <location>
        <begin position="256"/>
        <end position="265"/>
    </location>
</feature>
<dbReference type="InterPro" id="IPR000504">
    <property type="entry name" value="RRM_dom"/>
</dbReference>
<feature type="region of interest" description="Disordered" evidence="3">
    <location>
        <begin position="895"/>
        <end position="983"/>
    </location>
</feature>
<dbReference type="GO" id="GO:0003723">
    <property type="term" value="F:RNA binding"/>
    <property type="evidence" value="ECO:0007669"/>
    <property type="project" value="UniProtKB-UniRule"/>
</dbReference>
<dbReference type="Gene3D" id="3.30.70.330">
    <property type="match status" value="1"/>
</dbReference>
<evidence type="ECO:0000259" key="4">
    <source>
        <dbReference type="PROSITE" id="PS50102"/>
    </source>
</evidence>
<dbReference type="PaxDb" id="55529-EKX51262"/>
<sequence length="1426" mass="158452">MRKSGRSTGGGEGGREDTTRQEDVPSLTDQVTRCLRVDGIEGRVPRTDVEQGLRGLFGVFGEVEMVKLLQPEGSPAATRSSPSSRTSHERQAVIAFKSRDAARQAIARLQGFAIWGKPLLLSFCSETKGEEEYEESKKQAIKYPKSAPPKRQDGVGEEISDRMKSVKRNMMNEFEGKSPEPSREMSASLPHKKFAADYEHRGESAIDRLDRLMLERLIQDANSLHTREEVKAGRRSGVDLADLNANAREPRRFEGSQSASQQEVAAAKRKVNDMSALSDLEEGSDLVVSNSSVCSNDAESAGGIEYESNVQASVSSNSSYQKNMMSDSRTKSSAGSKKQANSEDSDSDSPLSRDDLDYRQNDLDLESISDEDENAEFNELASKEIDSLMQNFEGNDAMESKLLQLKEMLSITTYIRELDTLMKNLDSLKQLNDSKGDSKAKGESVKPQEQQLKANPSMAASRLQASREDEQLKQLEQRELKLQEAAKRLQSIEQKLNSIPQEFIEGKVMKSVSLDKEADQSYESSDFDHRISSEISSISSSNEADEDYDDSYMHRQENKSRRDQTRDPKPTPIPGVKNSPSENSSPGRNTSLSRNEKSNTVPMEDRGLSFSNMPNELKTELEDLQKLQDRIAYLKDLLAVTKEQQRLLEVAGTGVDTESGDFPFDADEESGGDEWPNFHRHEGPQGAEHRAGERTNGDREVRQPARPQSRLSEGARPTSRLSWADEEAGIHRYLPTDDASDLPYRTSSRLSRLSESNGTDSVCQTPDVDELDSLLASSILDYQDIKLASIFCRSLSSQPDRINFLQDFFCFFESRSAFLDNETAVENEREMPAFYRAWQEGEAAGRSSKDSETLAKHRMMSDVSMQDAQLLDEIRNITSPSNRRRVLEFVKSLQEEPAESLADSTSEASDSSWRSIEPDLSEGGDLAKVHPAPLEETAPLSHKPVGSSASKRANQERQSCRVDSSDSSSTQDVRSSPAAAGKNYFVRHLENELESPNKMPEESRAPVYVESDDDLSGQEVETRAANVPDLLTSNLIFAGYDYAESVSSSHHESNEDAEVGSELELEVDTIDVSGVKLRLMQQQDRVDAAYSHSHLDVASLVERRLVENGCAVDEHIKAMLLKAAKNSKAQDVHGEQEQGDEGAAEQQREKIYREVVQHVSRGFDAQIRDLEDAAPDQLRDELIARLQERKNTEIKRLSEERANLTREKKVQSMHSDSESSDIYESHDTKKMAEDAPSSSAECDSERTSSAGASAQSWMEEKGGREGSTEGKEGADGFTDVKVKDLSHKIEFGKEGMRVPAGMRSAMERKFEEEQEGAGVKGRSEDFVGEPDVDPNRFDFEVRWDALPPETKASACCLASRPYLRDLQARLEELRALQEELLASVGISAAVQTILVNSRGETKRKEGEASTTVSYCGSSGSETDGEW</sequence>